<comment type="function">
    <text evidence="10">Essential component of the TIM23 complex, a complex that mediates the translocation of transit peptide-containing proteins across the mitochondrial inner membrane. Required to keep the TOM and the TIM23 complexes in close contact. At some point, it is released from the TOM23 complex to allow protein translocation into the mitochondrial matrix.</text>
</comment>
<dbReference type="FunFam" id="3.10.450.320:FF:000002">
    <property type="entry name" value="Mitochondrial import inner membrane translocase subunit tim21"/>
    <property type="match status" value="1"/>
</dbReference>
<dbReference type="PANTHER" id="PTHR13032:SF6">
    <property type="entry name" value="MITOCHONDRIAL IMPORT INNER MEMBRANE TRANSLOCASE SUBUNIT TIM21"/>
    <property type="match status" value="1"/>
</dbReference>
<evidence type="ECO:0000256" key="5">
    <source>
        <dbReference type="ARBA" id="ARBA00022792"/>
    </source>
</evidence>
<keyword evidence="4 11" id="KW-0812">Transmembrane</keyword>
<proteinExistence type="inferred from homology"/>
<feature type="region of interest" description="Disordered" evidence="12">
    <location>
        <begin position="26"/>
        <end position="59"/>
    </location>
</feature>
<reference evidence="13" key="1">
    <citation type="journal article" date="2020" name="Stud. Mycol.">
        <title>101 Dothideomycetes genomes: a test case for predicting lifestyles and emergence of pathogens.</title>
        <authorList>
            <person name="Haridas S."/>
            <person name="Albert R."/>
            <person name="Binder M."/>
            <person name="Bloem J."/>
            <person name="Labutti K."/>
            <person name="Salamov A."/>
            <person name="Andreopoulos B."/>
            <person name="Baker S."/>
            <person name="Barry K."/>
            <person name="Bills G."/>
            <person name="Bluhm B."/>
            <person name="Cannon C."/>
            <person name="Castanera R."/>
            <person name="Culley D."/>
            <person name="Daum C."/>
            <person name="Ezra D."/>
            <person name="Gonzalez J."/>
            <person name="Henrissat B."/>
            <person name="Kuo A."/>
            <person name="Liang C."/>
            <person name="Lipzen A."/>
            <person name="Lutzoni F."/>
            <person name="Magnuson J."/>
            <person name="Mondo S."/>
            <person name="Nolan M."/>
            <person name="Ohm R."/>
            <person name="Pangilinan J."/>
            <person name="Park H.-J."/>
            <person name="Ramirez L."/>
            <person name="Alfaro M."/>
            <person name="Sun H."/>
            <person name="Tritt A."/>
            <person name="Yoshinaga Y."/>
            <person name="Zwiers L.-H."/>
            <person name="Turgeon B."/>
            <person name="Goodwin S."/>
            <person name="Spatafora J."/>
            <person name="Crous P."/>
            <person name="Grigoriev I."/>
        </authorList>
    </citation>
    <scope>NUCLEOTIDE SEQUENCE</scope>
    <source>
        <strain evidence="13">ATCC 74209</strain>
    </source>
</reference>
<keyword evidence="5 11" id="KW-0999">Mitochondrion inner membrane</keyword>
<dbReference type="AlphaFoldDB" id="A0A9P4MQ10"/>
<comment type="caution">
    <text evidence="13">The sequence shown here is derived from an EMBL/GenBank/DDBJ whole genome shotgun (WGS) entry which is preliminary data.</text>
</comment>
<evidence type="ECO:0000256" key="10">
    <source>
        <dbReference type="ARBA" id="ARBA00060204"/>
    </source>
</evidence>
<evidence type="ECO:0000256" key="2">
    <source>
        <dbReference type="ARBA" id="ARBA00010867"/>
    </source>
</evidence>
<keyword evidence="11" id="KW-0653">Protein transport</keyword>
<evidence type="ECO:0000256" key="11">
    <source>
        <dbReference type="RuleBase" id="RU367142"/>
    </source>
</evidence>
<comment type="similarity">
    <text evidence="2 11">Belongs to the TIM21 family.</text>
</comment>
<evidence type="ECO:0000256" key="6">
    <source>
        <dbReference type="ARBA" id="ARBA00022946"/>
    </source>
</evidence>
<evidence type="ECO:0000313" key="13">
    <source>
        <dbReference type="EMBL" id="KAF2198472.1"/>
    </source>
</evidence>
<evidence type="ECO:0000256" key="4">
    <source>
        <dbReference type="ARBA" id="ARBA00022692"/>
    </source>
</evidence>
<keyword evidence="11" id="KW-0813">Transport</keyword>
<keyword evidence="7 11" id="KW-1133">Transmembrane helix</keyword>
<keyword evidence="8 11" id="KW-0496">Mitochondrion</keyword>
<dbReference type="OrthoDB" id="436405at2759"/>
<feature type="compositionally biased region" description="Low complexity" evidence="12">
    <location>
        <begin position="44"/>
        <end position="55"/>
    </location>
</feature>
<evidence type="ECO:0000256" key="1">
    <source>
        <dbReference type="ARBA" id="ARBA00004434"/>
    </source>
</evidence>
<keyword evidence="9 11" id="KW-0472">Membrane</keyword>
<dbReference type="GO" id="GO:0005744">
    <property type="term" value="C:TIM23 mitochondrial import inner membrane translocase complex"/>
    <property type="evidence" value="ECO:0007669"/>
    <property type="project" value="UniProtKB-UniRule"/>
</dbReference>
<name>A0A9P4MQ10_9PLEO</name>
<dbReference type="Gene3D" id="3.10.450.320">
    <property type="entry name" value="Mitochondrial import inner membrane translocase subunit Tim21"/>
    <property type="match status" value="1"/>
</dbReference>
<evidence type="ECO:0000256" key="9">
    <source>
        <dbReference type="ARBA" id="ARBA00023136"/>
    </source>
</evidence>
<dbReference type="Proteomes" id="UP000799536">
    <property type="component" value="Unassembled WGS sequence"/>
</dbReference>
<gene>
    <name evidence="13" type="ORF">GQ43DRAFT_443313</name>
</gene>
<dbReference type="Pfam" id="PF08294">
    <property type="entry name" value="TIM21"/>
    <property type="match status" value="1"/>
</dbReference>
<keyword evidence="14" id="KW-1185">Reference proteome</keyword>
<evidence type="ECO:0000256" key="12">
    <source>
        <dbReference type="SAM" id="MobiDB-lite"/>
    </source>
</evidence>
<accession>A0A9P4MQ10</accession>
<organism evidence="13 14">
    <name type="scientific">Delitschia confertaspora ATCC 74209</name>
    <dbReference type="NCBI Taxonomy" id="1513339"/>
    <lineage>
        <taxon>Eukaryota</taxon>
        <taxon>Fungi</taxon>
        <taxon>Dikarya</taxon>
        <taxon>Ascomycota</taxon>
        <taxon>Pezizomycotina</taxon>
        <taxon>Dothideomycetes</taxon>
        <taxon>Pleosporomycetidae</taxon>
        <taxon>Pleosporales</taxon>
        <taxon>Delitschiaceae</taxon>
        <taxon>Delitschia</taxon>
    </lineage>
</organism>
<dbReference type="InterPro" id="IPR038552">
    <property type="entry name" value="Tim21_IMS_sf"/>
</dbReference>
<feature type="transmembrane region" description="Helical" evidence="11">
    <location>
        <begin position="89"/>
        <end position="109"/>
    </location>
</feature>
<dbReference type="EMBL" id="ML994141">
    <property type="protein sequence ID" value="KAF2198472.1"/>
    <property type="molecule type" value="Genomic_DNA"/>
</dbReference>
<dbReference type="InterPro" id="IPR013261">
    <property type="entry name" value="Tim21"/>
</dbReference>
<evidence type="ECO:0000256" key="7">
    <source>
        <dbReference type="ARBA" id="ARBA00022989"/>
    </source>
</evidence>
<dbReference type="PANTHER" id="PTHR13032">
    <property type="entry name" value="MITOCHONDRIAL IMPORT INNER MEMBRANE TRANSLOCASE SUBUNIT TIM21"/>
    <property type="match status" value="1"/>
</dbReference>
<evidence type="ECO:0000313" key="14">
    <source>
        <dbReference type="Proteomes" id="UP000799536"/>
    </source>
</evidence>
<sequence length="242" mass="27206">MASVLKSPDSLQLFRLSSQCLRRPRIRVPPPAFSTSRNVKATHTDTSSSNPSSTSGPKQNITVVDAAGRKRWTDLSVGGKAVRSTEQSFNFLVVIAGVVMTSAVGYVLYTEVFSTDSKTSHFNRATDQIRRDPRCTKLLGDGDKITAHGEPSWSRWARNRTLASTTSTDRYGTEHLHFKFYVEGPLNQGVVYVHMTKKPSQTEHEYHTLAVDIKGQQRIYLENVEDKKVGRMGPKMFGVRWW</sequence>
<comment type="subunit">
    <text evidence="11">Component of the TIM23 complex.</text>
</comment>
<comment type="subcellular location">
    <subcellularLocation>
        <location evidence="1 11">Mitochondrion inner membrane</location>
        <topology evidence="1 11">Single-pass membrane protein</topology>
    </subcellularLocation>
</comment>
<protein>
    <recommendedName>
        <fullName evidence="3 11">Mitochondrial import inner membrane translocase subunit Tim21</fullName>
    </recommendedName>
</protein>
<keyword evidence="11" id="KW-0811">Translocation</keyword>
<evidence type="ECO:0000256" key="8">
    <source>
        <dbReference type="ARBA" id="ARBA00023128"/>
    </source>
</evidence>
<dbReference type="GO" id="GO:0030150">
    <property type="term" value="P:protein import into mitochondrial matrix"/>
    <property type="evidence" value="ECO:0007669"/>
    <property type="project" value="UniProtKB-UniRule"/>
</dbReference>
<evidence type="ECO:0000256" key="3">
    <source>
        <dbReference type="ARBA" id="ARBA00020726"/>
    </source>
</evidence>
<keyword evidence="6" id="KW-0809">Transit peptide</keyword>